<gene>
    <name evidence="2" type="ORF">NBZ79_10240</name>
</gene>
<dbReference type="Proteomes" id="UP001056291">
    <property type="component" value="Chromosome"/>
</dbReference>
<dbReference type="RefSeq" id="WP_251932289.1">
    <property type="nucleotide sequence ID" value="NZ_CP098747.1"/>
</dbReference>
<dbReference type="PROSITE" id="PS51186">
    <property type="entry name" value="GNAT"/>
    <property type="match status" value="1"/>
</dbReference>
<keyword evidence="3" id="KW-1185">Reference proteome</keyword>
<sequence>MELRTERKEDIETIRQLTNAAFKDMPFSNQTEAAIVDALRYHDALTISLVGVDGDNIVGHIAFSPVTINNLEDGWYGLGPVSVWPDRQKQGIGSALIREGLQKLKDLGAKGCVLLGDPNYYSRFGFECDPELKYTDAPAEYFQRLVFITPAPKGAVKYHSAFEQG</sequence>
<name>A0ABY4VXH3_9PROT</name>
<organism evidence="2 3">
    <name type="scientific">Sneathiella marina</name>
    <dbReference type="NCBI Taxonomy" id="2950108"/>
    <lineage>
        <taxon>Bacteria</taxon>
        <taxon>Pseudomonadati</taxon>
        <taxon>Pseudomonadota</taxon>
        <taxon>Alphaproteobacteria</taxon>
        <taxon>Sneathiellales</taxon>
        <taxon>Sneathiellaceae</taxon>
        <taxon>Sneathiella</taxon>
    </lineage>
</organism>
<dbReference type="InterPro" id="IPR016181">
    <property type="entry name" value="Acyl_CoA_acyltransferase"/>
</dbReference>
<dbReference type="Gene3D" id="3.40.630.30">
    <property type="match status" value="1"/>
</dbReference>
<proteinExistence type="predicted"/>
<accession>A0ABY4VXH3</accession>
<reference evidence="2" key="1">
    <citation type="submission" date="2022-06" db="EMBL/GenBank/DDBJ databases">
        <title>Sneathiella actinostolidae sp. nov., isolated from a sea anemonein the Western Pacific Ocean.</title>
        <authorList>
            <person name="Wei M.J."/>
        </authorList>
    </citation>
    <scope>NUCLEOTIDE SEQUENCE</scope>
    <source>
        <strain evidence="2">PHK-P5</strain>
    </source>
</reference>
<dbReference type="InterPro" id="IPR000182">
    <property type="entry name" value="GNAT_dom"/>
</dbReference>
<evidence type="ECO:0000313" key="3">
    <source>
        <dbReference type="Proteomes" id="UP001056291"/>
    </source>
</evidence>
<dbReference type="Pfam" id="PF13527">
    <property type="entry name" value="Acetyltransf_9"/>
    <property type="match status" value="1"/>
</dbReference>
<dbReference type="CDD" id="cd04301">
    <property type="entry name" value="NAT_SF"/>
    <property type="match status" value="1"/>
</dbReference>
<feature type="domain" description="N-acetyltransferase" evidence="1">
    <location>
        <begin position="1"/>
        <end position="152"/>
    </location>
</feature>
<protein>
    <submittedName>
        <fullName evidence="2">N-acetyltransferase</fullName>
    </submittedName>
</protein>
<evidence type="ECO:0000313" key="2">
    <source>
        <dbReference type="EMBL" id="USG59565.1"/>
    </source>
</evidence>
<evidence type="ECO:0000259" key="1">
    <source>
        <dbReference type="PROSITE" id="PS51186"/>
    </source>
</evidence>
<dbReference type="SUPFAM" id="SSF55729">
    <property type="entry name" value="Acyl-CoA N-acyltransferases (Nat)"/>
    <property type="match status" value="1"/>
</dbReference>
<dbReference type="EMBL" id="CP098747">
    <property type="protein sequence ID" value="USG59565.1"/>
    <property type="molecule type" value="Genomic_DNA"/>
</dbReference>